<evidence type="ECO:0000313" key="4">
    <source>
        <dbReference type="EMBL" id="CAB4815996.1"/>
    </source>
</evidence>
<keyword evidence="2" id="KW-0560">Oxidoreductase</keyword>
<dbReference type="InterPro" id="IPR036291">
    <property type="entry name" value="NAD(P)-bd_dom_sf"/>
</dbReference>
<dbReference type="PRINTS" id="PR00081">
    <property type="entry name" value="GDHRDH"/>
</dbReference>
<organism evidence="3">
    <name type="scientific">freshwater metagenome</name>
    <dbReference type="NCBI Taxonomy" id="449393"/>
    <lineage>
        <taxon>unclassified sequences</taxon>
        <taxon>metagenomes</taxon>
        <taxon>ecological metagenomes</taxon>
    </lineage>
</organism>
<gene>
    <name evidence="3" type="ORF">UFOPK2754_01609</name>
    <name evidence="4" type="ORF">UFOPK3139_00357</name>
    <name evidence="5" type="ORF">UFOPK3543_01302</name>
    <name evidence="6" type="ORF">UFOPK3967_02794</name>
</gene>
<dbReference type="PRINTS" id="PR00080">
    <property type="entry name" value="SDRFAMILY"/>
</dbReference>
<dbReference type="AlphaFoldDB" id="A0A6J6TL55"/>
<reference evidence="3" key="1">
    <citation type="submission" date="2020-05" db="EMBL/GenBank/DDBJ databases">
        <authorList>
            <person name="Chiriac C."/>
            <person name="Salcher M."/>
            <person name="Ghai R."/>
            <person name="Kavagutti S V."/>
        </authorList>
    </citation>
    <scope>NUCLEOTIDE SEQUENCE</scope>
</reference>
<dbReference type="EMBL" id="CAFBMH010000040">
    <property type="protein sequence ID" value="CAB4908212.1"/>
    <property type="molecule type" value="Genomic_DNA"/>
</dbReference>
<evidence type="ECO:0000313" key="5">
    <source>
        <dbReference type="EMBL" id="CAB4908212.1"/>
    </source>
</evidence>
<dbReference type="CDD" id="cd05233">
    <property type="entry name" value="SDR_c"/>
    <property type="match status" value="1"/>
</dbReference>
<accession>A0A6J6TL55</accession>
<protein>
    <submittedName>
        <fullName evidence="3">Unannotated protein</fullName>
    </submittedName>
</protein>
<dbReference type="InterPro" id="IPR002347">
    <property type="entry name" value="SDR_fam"/>
</dbReference>
<comment type="similarity">
    <text evidence="1">Belongs to the short-chain dehydrogenases/reductases (SDR) family.</text>
</comment>
<name>A0A6J6TL55_9ZZZZ</name>
<evidence type="ECO:0000313" key="3">
    <source>
        <dbReference type="EMBL" id="CAB4747594.1"/>
    </source>
</evidence>
<dbReference type="EMBL" id="CAEZYR010000055">
    <property type="protein sequence ID" value="CAB4747594.1"/>
    <property type="molecule type" value="Genomic_DNA"/>
</dbReference>
<evidence type="ECO:0000256" key="2">
    <source>
        <dbReference type="ARBA" id="ARBA00023002"/>
    </source>
</evidence>
<dbReference type="FunFam" id="3.40.50.720:FF:000084">
    <property type="entry name" value="Short-chain dehydrogenase reductase"/>
    <property type="match status" value="1"/>
</dbReference>
<sequence length="267" mass="28589">MTGMPLPPFPWRDAPISTRFAGRVALVTGAGGAGMGDAIAARLASEGASIVAVDSHGPRVEAAAARLRDRYRVAVCAYTLNVADRPAVDAMLADAAARLGVIDIVVNNAAVNPQGSVWSYDADQFDEVIDVDLNACWYLIRQTVWPMRELGRGSIVNIGSIAAYNGGRGREAPYSAAKAGLHEVTRSVAIEVGPFNIRCNAIAPGLVQSKFVEKHWERFQTDRDQTPLRRHAWPEEVANVAAFLVSDESSFITGEVIVVSGGSFLRA</sequence>
<dbReference type="PROSITE" id="PS00061">
    <property type="entry name" value="ADH_SHORT"/>
    <property type="match status" value="1"/>
</dbReference>
<evidence type="ECO:0000313" key="6">
    <source>
        <dbReference type="EMBL" id="CAB5021433.1"/>
    </source>
</evidence>
<dbReference type="EMBL" id="CAFABA010000008">
    <property type="protein sequence ID" value="CAB4815996.1"/>
    <property type="molecule type" value="Genomic_DNA"/>
</dbReference>
<evidence type="ECO:0000256" key="1">
    <source>
        <dbReference type="ARBA" id="ARBA00006484"/>
    </source>
</evidence>
<dbReference type="PANTHER" id="PTHR24321:SF8">
    <property type="entry name" value="ESTRADIOL 17-BETA-DEHYDROGENASE 8-RELATED"/>
    <property type="match status" value="1"/>
</dbReference>
<dbReference type="GO" id="GO:0016491">
    <property type="term" value="F:oxidoreductase activity"/>
    <property type="evidence" value="ECO:0007669"/>
    <property type="project" value="UniProtKB-KW"/>
</dbReference>
<dbReference type="PANTHER" id="PTHR24321">
    <property type="entry name" value="DEHYDROGENASES, SHORT CHAIN"/>
    <property type="match status" value="1"/>
</dbReference>
<dbReference type="Pfam" id="PF13561">
    <property type="entry name" value="adh_short_C2"/>
    <property type="match status" value="1"/>
</dbReference>
<dbReference type="InterPro" id="IPR020904">
    <property type="entry name" value="Sc_DH/Rdtase_CS"/>
</dbReference>
<dbReference type="Gene3D" id="3.40.50.720">
    <property type="entry name" value="NAD(P)-binding Rossmann-like Domain"/>
    <property type="match status" value="1"/>
</dbReference>
<dbReference type="SUPFAM" id="SSF51735">
    <property type="entry name" value="NAD(P)-binding Rossmann-fold domains"/>
    <property type="match status" value="1"/>
</dbReference>
<dbReference type="EMBL" id="CAFBOS010000243">
    <property type="protein sequence ID" value="CAB5021433.1"/>
    <property type="molecule type" value="Genomic_DNA"/>
</dbReference>
<proteinExistence type="inferred from homology"/>